<reference evidence="2 3" key="1">
    <citation type="submission" date="2024-04" db="EMBL/GenBank/DDBJ databases">
        <title>Tritrichomonas musculus Genome.</title>
        <authorList>
            <person name="Alves-Ferreira E."/>
            <person name="Grigg M."/>
            <person name="Lorenzi H."/>
            <person name="Galac M."/>
        </authorList>
    </citation>
    <scope>NUCLEOTIDE SEQUENCE [LARGE SCALE GENOMIC DNA]</scope>
    <source>
        <strain evidence="2 3">EAF2021</strain>
    </source>
</reference>
<accession>A0ABR2KV56</accession>
<sequence length="115" mass="13047">MSSKEEEYKAVLTKEITDLSAPIEKLTVEQLKKAKEQQSSVLQKMKELTDSLQEIESILPPSNLQETTEKINQLCSRIELCRARIQRVNKRAEAMLSNLSKSKSQSKSGKLIELV</sequence>
<evidence type="ECO:0000256" key="1">
    <source>
        <dbReference type="SAM" id="MobiDB-lite"/>
    </source>
</evidence>
<dbReference type="EMBL" id="JAPFFF010000003">
    <property type="protein sequence ID" value="KAK8893855.1"/>
    <property type="molecule type" value="Genomic_DNA"/>
</dbReference>
<comment type="caution">
    <text evidence="2">The sequence shown here is derived from an EMBL/GenBank/DDBJ whole genome shotgun (WGS) entry which is preliminary data.</text>
</comment>
<dbReference type="Proteomes" id="UP001470230">
    <property type="component" value="Unassembled WGS sequence"/>
</dbReference>
<evidence type="ECO:0008006" key="4">
    <source>
        <dbReference type="Google" id="ProtNLM"/>
    </source>
</evidence>
<evidence type="ECO:0000313" key="3">
    <source>
        <dbReference type="Proteomes" id="UP001470230"/>
    </source>
</evidence>
<keyword evidence="3" id="KW-1185">Reference proteome</keyword>
<proteinExistence type="predicted"/>
<organism evidence="2 3">
    <name type="scientific">Tritrichomonas musculus</name>
    <dbReference type="NCBI Taxonomy" id="1915356"/>
    <lineage>
        <taxon>Eukaryota</taxon>
        <taxon>Metamonada</taxon>
        <taxon>Parabasalia</taxon>
        <taxon>Tritrichomonadida</taxon>
        <taxon>Tritrichomonadidae</taxon>
        <taxon>Tritrichomonas</taxon>
    </lineage>
</organism>
<evidence type="ECO:0000313" key="2">
    <source>
        <dbReference type="EMBL" id="KAK8893855.1"/>
    </source>
</evidence>
<name>A0ABR2KV56_9EUKA</name>
<dbReference type="InterPro" id="IPR028119">
    <property type="entry name" value="Snapin/Pallidin/Snn1"/>
</dbReference>
<feature type="region of interest" description="Disordered" evidence="1">
    <location>
        <begin position="96"/>
        <end position="115"/>
    </location>
</feature>
<dbReference type="Pfam" id="PF14712">
    <property type="entry name" value="Snapin_Pallidin"/>
    <property type="match status" value="1"/>
</dbReference>
<protein>
    <recommendedName>
        <fullName evidence="4">Biogenesis of lysosome-related organelles complex 1 subunit 7</fullName>
    </recommendedName>
</protein>
<gene>
    <name evidence="2" type="ORF">M9Y10_022284</name>
</gene>